<dbReference type="InterPro" id="IPR051703">
    <property type="entry name" value="NF-kappa-B_Signaling_Reg"/>
</dbReference>
<feature type="domain" description="YqaJ viral recombinase" evidence="2">
    <location>
        <begin position="243"/>
        <end position="408"/>
    </location>
</feature>
<dbReference type="SUPFAM" id="SSF52980">
    <property type="entry name" value="Restriction endonuclease-like"/>
    <property type="match status" value="1"/>
</dbReference>
<dbReference type="GeneID" id="105442031"/>
<dbReference type="OrthoDB" id="10035901at2759"/>
<evidence type="ECO:0000256" key="1">
    <source>
        <dbReference type="SAM" id="MobiDB-lite"/>
    </source>
</evidence>
<accession>A0A7M7N7R7</accession>
<dbReference type="Proteomes" id="UP000007110">
    <property type="component" value="Unassembled WGS sequence"/>
</dbReference>
<dbReference type="KEGG" id="spu:105442031"/>
<feature type="region of interest" description="Disordered" evidence="1">
    <location>
        <begin position="1"/>
        <end position="28"/>
    </location>
</feature>
<name>A0A7M7N7R7_STRPU</name>
<reference evidence="3" key="2">
    <citation type="submission" date="2021-01" db="UniProtKB">
        <authorList>
            <consortium name="EnsemblMetazoa"/>
        </authorList>
    </citation>
    <scope>IDENTIFICATION</scope>
</reference>
<dbReference type="Gene3D" id="3.90.320.10">
    <property type="match status" value="1"/>
</dbReference>
<dbReference type="PANTHER" id="PTHR46609:SF8">
    <property type="entry name" value="YQAJ VIRAL RECOMBINASE DOMAIN-CONTAINING PROTEIN"/>
    <property type="match status" value="1"/>
</dbReference>
<dbReference type="InterPro" id="IPR019080">
    <property type="entry name" value="YqaJ_viral_recombinase"/>
</dbReference>
<protein>
    <recommendedName>
        <fullName evidence="2">YqaJ viral recombinase domain-containing protein</fullName>
    </recommendedName>
</protein>
<organism evidence="3 4">
    <name type="scientific">Strongylocentrotus purpuratus</name>
    <name type="common">Purple sea urchin</name>
    <dbReference type="NCBI Taxonomy" id="7668"/>
    <lineage>
        <taxon>Eukaryota</taxon>
        <taxon>Metazoa</taxon>
        <taxon>Echinodermata</taxon>
        <taxon>Eleutherozoa</taxon>
        <taxon>Echinozoa</taxon>
        <taxon>Echinoidea</taxon>
        <taxon>Euechinoidea</taxon>
        <taxon>Echinacea</taxon>
        <taxon>Camarodonta</taxon>
        <taxon>Echinidea</taxon>
        <taxon>Strongylocentrotidae</taxon>
        <taxon>Strongylocentrotus</taxon>
    </lineage>
</organism>
<dbReference type="EnsemblMetazoa" id="XM_030976412">
    <property type="protein sequence ID" value="XP_030832272"/>
    <property type="gene ID" value="LOC105442031"/>
</dbReference>
<evidence type="ECO:0000259" key="2">
    <source>
        <dbReference type="Pfam" id="PF09588"/>
    </source>
</evidence>
<proteinExistence type="predicted"/>
<dbReference type="RefSeq" id="XP_030832272.1">
    <property type="nucleotide sequence ID" value="XM_030976412.1"/>
</dbReference>
<dbReference type="InterPro" id="IPR011335">
    <property type="entry name" value="Restrct_endonuc-II-like"/>
</dbReference>
<keyword evidence="4" id="KW-1185">Reference proteome</keyword>
<sequence length="446" mass="50804">MFNSKRSRRSSYEDKQGETDQILENESAKPIAAEAPRLTIRGLKTRGLKAELQALIYSAAQFGYEVKPTEVEEDRSRSANYGELLIFKGKRIPDPLVDLEDNWIPEKEGVKFWPPIKLHIYRFLNILHNPLGRSRSLSGQQTQAKDLINTLYPSCKKSTVFKYLEDEQSITEIKTTNYTPEENFNVGDEVEVQTRNTFNVETLSSIGNHAESVEAFFNVLPTYSQEQVDAVEKQTRGQAENNQWAKFRAGMMTASNLKSVVTRQASLSDPASSRSQDPRPTIKRLMGYETLNPNLQSLKYGRLMELVSRKTYETILKENGHQDVQVEECGLFIDRSKVFLDASPDGLVSCACCDETGLLEIKCPRSIALDEPSAENLDWLTVINGSSQLKKNHQYYYQVQSQMGITGRIWCKFFVYTQAGFHLKRIYYDIGMGTSAVDVVEQFFRE</sequence>
<evidence type="ECO:0000313" key="3">
    <source>
        <dbReference type="EnsemblMetazoa" id="XP_030832272"/>
    </source>
</evidence>
<evidence type="ECO:0000313" key="4">
    <source>
        <dbReference type="Proteomes" id="UP000007110"/>
    </source>
</evidence>
<dbReference type="Pfam" id="PF09588">
    <property type="entry name" value="YqaJ"/>
    <property type="match status" value="1"/>
</dbReference>
<reference evidence="4" key="1">
    <citation type="submission" date="2015-02" db="EMBL/GenBank/DDBJ databases">
        <title>Genome sequencing for Strongylocentrotus purpuratus.</title>
        <authorList>
            <person name="Murali S."/>
            <person name="Liu Y."/>
            <person name="Vee V."/>
            <person name="English A."/>
            <person name="Wang M."/>
            <person name="Skinner E."/>
            <person name="Han Y."/>
            <person name="Muzny D.M."/>
            <person name="Worley K.C."/>
            <person name="Gibbs R.A."/>
        </authorList>
    </citation>
    <scope>NUCLEOTIDE SEQUENCE</scope>
</reference>
<dbReference type="InterPro" id="IPR011604">
    <property type="entry name" value="PDDEXK-like_dom_sf"/>
</dbReference>
<dbReference type="CDD" id="cd22343">
    <property type="entry name" value="PDDEXK_lambda_exonuclease-like"/>
    <property type="match status" value="1"/>
</dbReference>
<dbReference type="InParanoid" id="A0A7M7N7R7"/>
<dbReference type="PANTHER" id="PTHR46609">
    <property type="entry name" value="EXONUCLEASE, PHAGE-TYPE/RECB, C-TERMINAL DOMAIN-CONTAINING PROTEIN"/>
    <property type="match status" value="1"/>
</dbReference>
<dbReference type="GO" id="GO:0006281">
    <property type="term" value="P:DNA repair"/>
    <property type="evidence" value="ECO:0007669"/>
    <property type="project" value="UniProtKB-ARBA"/>
</dbReference>
<dbReference type="AlphaFoldDB" id="A0A7M7N7R7"/>